<comment type="caution">
    <text evidence="2">The sequence shown here is derived from an EMBL/GenBank/DDBJ whole genome shotgun (WGS) entry which is preliminary data.</text>
</comment>
<gene>
    <name evidence="2" type="ORF">FNH21_07190</name>
</gene>
<reference evidence="3" key="1">
    <citation type="submission" date="2019-07" db="EMBL/GenBank/DDBJ databases">
        <title>Arthrobacter KR32 sp. nov., isolated from mountain cheese made of cows milk.</title>
        <authorList>
            <person name="Flegler A."/>
        </authorList>
    </citation>
    <scope>NUCLEOTIDE SEQUENCE [LARGE SCALE GENOMIC DNA]</scope>
    <source>
        <strain evidence="3">KR32</strain>
    </source>
</reference>
<evidence type="ECO:0000313" key="2">
    <source>
        <dbReference type="EMBL" id="MPY10509.1"/>
    </source>
</evidence>
<sequence>MQGHHTRLAMQHAGLSLATVWEHFLNMGGCIGHLEVDGYLHGVITLPADDGDCVTQAVNELLDDQARVGLLSCCRAPYSRAGVRGAVGARTLFRACTAAGPHPVADGMAEAAPTGTAVRRAPRPSPLQPVRRAVRRER</sequence>
<name>A0A7X1TN90_9MICC</name>
<dbReference type="Proteomes" id="UP000326464">
    <property type="component" value="Unassembled WGS sequence"/>
</dbReference>
<evidence type="ECO:0000256" key="1">
    <source>
        <dbReference type="SAM" id="MobiDB-lite"/>
    </source>
</evidence>
<dbReference type="EMBL" id="VJXX01000001">
    <property type="protein sequence ID" value="MPY10509.1"/>
    <property type="molecule type" value="Genomic_DNA"/>
</dbReference>
<dbReference type="OrthoDB" id="4954644at2"/>
<protein>
    <submittedName>
        <fullName evidence="2">Uncharacterized protein</fullName>
    </submittedName>
</protein>
<accession>A0A7X1TN90</accession>
<organism evidence="2 3">
    <name type="scientific">Arthrobacter bussei</name>
    <dbReference type="NCBI Taxonomy" id="2594179"/>
    <lineage>
        <taxon>Bacteria</taxon>
        <taxon>Bacillati</taxon>
        <taxon>Actinomycetota</taxon>
        <taxon>Actinomycetes</taxon>
        <taxon>Micrococcales</taxon>
        <taxon>Micrococcaceae</taxon>
        <taxon>Arthrobacter</taxon>
    </lineage>
</organism>
<feature type="region of interest" description="Disordered" evidence="1">
    <location>
        <begin position="104"/>
        <end position="138"/>
    </location>
</feature>
<proteinExistence type="predicted"/>
<keyword evidence="3" id="KW-1185">Reference proteome</keyword>
<dbReference type="AlphaFoldDB" id="A0A7X1TN90"/>
<dbReference type="RefSeq" id="WP_152813409.1">
    <property type="nucleotide sequence ID" value="NZ_VJXX01000001.1"/>
</dbReference>
<evidence type="ECO:0000313" key="3">
    <source>
        <dbReference type="Proteomes" id="UP000326464"/>
    </source>
</evidence>